<reference evidence="1" key="2">
    <citation type="journal article" date="2022" name="Microbiol. Resour. Announc.">
        <title>Metagenome Sequencing to Explore Phylogenomics of Terrestrial Cyanobacteria.</title>
        <authorList>
            <person name="Ward R.D."/>
            <person name="Stajich J.E."/>
            <person name="Johansen J.R."/>
            <person name="Huntemann M."/>
            <person name="Clum A."/>
            <person name="Foster B."/>
            <person name="Foster B."/>
            <person name="Roux S."/>
            <person name="Palaniappan K."/>
            <person name="Varghese N."/>
            <person name="Mukherjee S."/>
            <person name="Reddy T.B.K."/>
            <person name="Daum C."/>
            <person name="Copeland A."/>
            <person name="Chen I.A."/>
            <person name="Ivanova N.N."/>
            <person name="Kyrpides N.C."/>
            <person name="Shapiro N."/>
            <person name="Eloe-Fadrosh E.A."/>
            <person name="Pietrasiak N."/>
        </authorList>
    </citation>
    <scope>NUCLEOTIDE SEQUENCE</scope>
    <source>
        <strain evidence="1">CPER-KK1</strain>
    </source>
</reference>
<accession>A0A951PQX7</accession>
<comment type="caution">
    <text evidence="1">The sequence shown here is derived from an EMBL/GenBank/DDBJ whole genome shotgun (WGS) entry which is preliminary data.</text>
</comment>
<dbReference type="Proteomes" id="UP000753908">
    <property type="component" value="Unassembled WGS sequence"/>
</dbReference>
<protein>
    <submittedName>
        <fullName evidence="1">Uncharacterized protein</fullName>
    </submittedName>
</protein>
<gene>
    <name evidence="1" type="ORF">KME25_24945</name>
</gene>
<sequence length="89" mass="9926">MINNFIVDDIDWSPILQSIRYKSGQTLPTYPGDLKAALLNHSGLANHPKGSEAYQIAVEIARTSSCCDPEIVYWFSRLAALISSQQEKE</sequence>
<proteinExistence type="predicted"/>
<name>A0A951PQX7_9CYAN</name>
<dbReference type="AlphaFoldDB" id="A0A951PQX7"/>
<evidence type="ECO:0000313" key="1">
    <source>
        <dbReference type="EMBL" id="MBW4547661.1"/>
    </source>
</evidence>
<organism evidence="1 2">
    <name type="scientific">Symplocastrum torsivum CPER-KK1</name>
    <dbReference type="NCBI Taxonomy" id="450513"/>
    <lineage>
        <taxon>Bacteria</taxon>
        <taxon>Bacillati</taxon>
        <taxon>Cyanobacteriota</taxon>
        <taxon>Cyanophyceae</taxon>
        <taxon>Oscillatoriophycideae</taxon>
        <taxon>Oscillatoriales</taxon>
        <taxon>Microcoleaceae</taxon>
        <taxon>Symplocastrum</taxon>
    </lineage>
</organism>
<dbReference type="EMBL" id="JAHHIF010000046">
    <property type="protein sequence ID" value="MBW4547661.1"/>
    <property type="molecule type" value="Genomic_DNA"/>
</dbReference>
<reference evidence="1" key="1">
    <citation type="submission" date="2021-05" db="EMBL/GenBank/DDBJ databases">
        <authorList>
            <person name="Pietrasiak N."/>
            <person name="Ward R."/>
            <person name="Stajich J.E."/>
            <person name="Kurbessoian T."/>
        </authorList>
    </citation>
    <scope>NUCLEOTIDE SEQUENCE</scope>
    <source>
        <strain evidence="1">CPER-KK1</strain>
    </source>
</reference>
<evidence type="ECO:0000313" key="2">
    <source>
        <dbReference type="Proteomes" id="UP000753908"/>
    </source>
</evidence>